<name>A0A383BUC0_9ZZZZ</name>
<proteinExistence type="predicted"/>
<feature type="non-terminal residue" evidence="3">
    <location>
        <position position="1"/>
    </location>
</feature>
<keyword evidence="1" id="KW-0472">Membrane</keyword>
<dbReference type="EMBL" id="UINC01203288">
    <property type="protein sequence ID" value="SVE23469.1"/>
    <property type="molecule type" value="Genomic_DNA"/>
</dbReference>
<protein>
    <recommendedName>
        <fullName evidence="2">DUF6784 domain-containing protein</fullName>
    </recommendedName>
</protein>
<feature type="transmembrane region" description="Helical" evidence="1">
    <location>
        <begin position="7"/>
        <end position="29"/>
    </location>
</feature>
<evidence type="ECO:0000313" key="3">
    <source>
        <dbReference type="EMBL" id="SVE23469.1"/>
    </source>
</evidence>
<feature type="domain" description="DUF6784" evidence="2">
    <location>
        <begin position="8"/>
        <end position="106"/>
    </location>
</feature>
<reference evidence="3" key="1">
    <citation type="submission" date="2018-05" db="EMBL/GenBank/DDBJ databases">
        <authorList>
            <person name="Lanie J.A."/>
            <person name="Ng W.-L."/>
            <person name="Kazmierczak K.M."/>
            <person name="Andrzejewski T.M."/>
            <person name="Davidsen T.M."/>
            <person name="Wayne K.J."/>
            <person name="Tettelin H."/>
            <person name="Glass J.I."/>
            <person name="Rusch D."/>
            <person name="Podicherti R."/>
            <person name="Tsui H.-C.T."/>
            <person name="Winkler M.E."/>
        </authorList>
    </citation>
    <scope>NUCLEOTIDE SEQUENCE</scope>
</reference>
<evidence type="ECO:0000259" key="2">
    <source>
        <dbReference type="Pfam" id="PF20580"/>
    </source>
</evidence>
<dbReference type="Pfam" id="PF20580">
    <property type="entry name" value="DUF6784"/>
    <property type="match status" value="1"/>
</dbReference>
<dbReference type="AlphaFoldDB" id="A0A383BUC0"/>
<accession>A0A383BUC0</accession>
<feature type="transmembrane region" description="Helical" evidence="1">
    <location>
        <begin position="77"/>
        <end position="101"/>
    </location>
</feature>
<feature type="transmembrane region" description="Helical" evidence="1">
    <location>
        <begin position="35"/>
        <end position="56"/>
    </location>
</feature>
<dbReference type="InterPro" id="IPR046711">
    <property type="entry name" value="DUF6784"/>
</dbReference>
<evidence type="ECO:0000256" key="1">
    <source>
        <dbReference type="SAM" id="Phobius"/>
    </source>
</evidence>
<keyword evidence="1" id="KW-0812">Transmembrane</keyword>
<organism evidence="3">
    <name type="scientific">marine metagenome</name>
    <dbReference type="NCBI Taxonomy" id="408172"/>
    <lineage>
        <taxon>unclassified sequences</taxon>
        <taxon>metagenomes</taxon>
        <taxon>ecological metagenomes</taxon>
    </lineage>
</organism>
<sequence length="110" mass="12629">GTDWTNTGFMVFGSLFMMLLMLLRRFFLWWPLHPIGYTMLSSWASFKLWFSILLGWMMKYGIVKYGGLRAYRQARPIFLGLVLGEMICAGVWAIIGMATGVSTGYRILLD</sequence>
<gene>
    <name evidence="3" type="ORF">METZ01_LOCUS476323</name>
</gene>
<keyword evidence="1" id="KW-1133">Transmembrane helix</keyword>